<dbReference type="GO" id="GO:0007059">
    <property type="term" value="P:chromosome segregation"/>
    <property type="evidence" value="ECO:0007669"/>
    <property type="project" value="UniProtKB-KW"/>
</dbReference>
<dbReference type="PROSITE" id="PS51898">
    <property type="entry name" value="TYR_RECOMBINASE"/>
    <property type="match status" value="1"/>
</dbReference>
<sequence length="372" mass="41360">MSETQENQPPKADKSTPSPFDTSDETQRDEREHVGSDPITLPSHVAGSGTLHRLVENARDYAKASTAENTNKAYTADWKHFVRWCRLKGTDPLPPSPEMIGLYLTDLAAPTGPSPALSVTTIERRLSGLAWNYAQRGLLLDRKNRHIATVLAGIKRKHARPPTQKEAILPEDILAMVAILPFDLRGLRDRAILLLGYAGGLRRSEIVSLDVGRDDTIDPSGWIDIQDAGAVLTLNAKTGWREVEIGRGSSKLTCPVHALEQWLQFSKIDFGPVFVRTSRDGKRPLEARLSDKHVARLIKHTVLKSGIRADLAEKDRLALFSGHSLRAGLASSAEIDERYVQKHLGHASAEMTRRYQRRRDRFRVNLTKAAGL</sequence>
<dbReference type="InterPro" id="IPR044068">
    <property type="entry name" value="CB"/>
</dbReference>
<evidence type="ECO:0000313" key="9">
    <source>
        <dbReference type="EMBL" id="TQV65609.1"/>
    </source>
</evidence>
<evidence type="ECO:0000259" key="8">
    <source>
        <dbReference type="PROSITE" id="PS51900"/>
    </source>
</evidence>
<dbReference type="PANTHER" id="PTHR30349:SF81">
    <property type="entry name" value="TYROSINE RECOMBINASE XERC"/>
    <property type="match status" value="1"/>
</dbReference>
<evidence type="ECO:0000256" key="6">
    <source>
        <dbReference type="SAM" id="MobiDB-lite"/>
    </source>
</evidence>
<comment type="caution">
    <text evidence="9">The sequence shown here is derived from an EMBL/GenBank/DDBJ whole genome shotgun (WGS) entry which is preliminary data.</text>
</comment>
<proteinExistence type="predicted"/>
<dbReference type="InterPro" id="IPR002104">
    <property type="entry name" value="Integrase_catalytic"/>
</dbReference>
<evidence type="ECO:0000256" key="5">
    <source>
        <dbReference type="PROSITE-ProRule" id="PRU01248"/>
    </source>
</evidence>
<keyword evidence="10" id="KW-1185">Reference proteome</keyword>
<keyword evidence="4" id="KW-0233">DNA recombination</keyword>
<feature type="region of interest" description="Disordered" evidence="6">
    <location>
        <begin position="1"/>
        <end position="48"/>
    </location>
</feature>
<evidence type="ECO:0000256" key="3">
    <source>
        <dbReference type="ARBA" id="ARBA00023125"/>
    </source>
</evidence>
<dbReference type="RefSeq" id="WP_142854976.1">
    <property type="nucleotide sequence ID" value="NZ_FXWW01000014.1"/>
</dbReference>
<keyword evidence="2" id="KW-0229">DNA integration</keyword>
<dbReference type="EMBL" id="VICH01000021">
    <property type="protein sequence ID" value="TQV65609.1"/>
    <property type="molecule type" value="Genomic_DNA"/>
</dbReference>
<feature type="domain" description="Core-binding (CB)" evidence="8">
    <location>
        <begin position="49"/>
        <end position="137"/>
    </location>
</feature>
<dbReference type="InterPro" id="IPR013762">
    <property type="entry name" value="Integrase-like_cat_sf"/>
</dbReference>
<dbReference type="InterPro" id="IPR010998">
    <property type="entry name" value="Integrase_recombinase_N"/>
</dbReference>
<dbReference type="Gene3D" id="1.10.443.10">
    <property type="entry name" value="Intergrase catalytic core"/>
    <property type="match status" value="1"/>
</dbReference>
<evidence type="ECO:0000256" key="2">
    <source>
        <dbReference type="ARBA" id="ARBA00022908"/>
    </source>
</evidence>
<dbReference type="GO" id="GO:0006310">
    <property type="term" value="P:DNA recombination"/>
    <property type="evidence" value="ECO:0007669"/>
    <property type="project" value="UniProtKB-KW"/>
</dbReference>
<reference evidence="9 10" key="1">
    <citation type="submission" date="2019-06" db="EMBL/GenBank/DDBJ databases">
        <title>A novel species of marine bacteria.</title>
        <authorList>
            <person name="Wang Y."/>
        </authorList>
    </citation>
    <scope>NUCLEOTIDE SEQUENCE [LARGE SCALE GENOMIC DNA]</scope>
    <source>
        <strain evidence="9 10">MA1-10</strain>
    </source>
</reference>
<evidence type="ECO:0000256" key="1">
    <source>
        <dbReference type="ARBA" id="ARBA00022829"/>
    </source>
</evidence>
<protein>
    <submittedName>
        <fullName evidence="9">Tyrosine-type recombinase/integrase</fullName>
    </submittedName>
</protein>
<evidence type="ECO:0000256" key="4">
    <source>
        <dbReference type="ARBA" id="ARBA00023172"/>
    </source>
</evidence>
<keyword evidence="1" id="KW-0159">Chromosome partition</keyword>
<gene>
    <name evidence="9" type="ORF">FIL88_16485</name>
</gene>
<evidence type="ECO:0000259" key="7">
    <source>
        <dbReference type="PROSITE" id="PS51898"/>
    </source>
</evidence>
<dbReference type="InterPro" id="IPR011010">
    <property type="entry name" value="DNA_brk_join_enz"/>
</dbReference>
<evidence type="ECO:0000313" key="10">
    <source>
        <dbReference type="Proteomes" id="UP000315816"/>
    </source>
</evidence>
<dbReference type="InterPro" id="IPR050090">
    <property type="entry name" value="Tyrosine_recombinase_XerCD"/>
</dbReference>
<dbReference type="GO" id="GO:0003677">
    <property type="term" value="F:DNA binding"/>
    <property type="evidence" value="ECO:0007669"/>
    <property type="project" value="UniProtKB-UniRule"/>
</dbReference>
<dbReference type="Gene3D" id="1.10.150.130">
    <property type="match status" value="1"/>
</dbReference>
<dbReference type="Pfam" id="PF00589">
    <property type="entry name" value="Phage_integrase"/>
    <property type="match status" value="1"/>
</dbReference>
<accession>A0A545SKU7</accession>
<dbReference type="PANTHER" id="PTHR30349">
    <property type="entry name" value="PHAGE INTEGRASE-RELATED"/>
    <property type="match status" value="1"/>
</dbReference>
<dbReference type="AlphaFoldDB" id="A0A545SKU7"/>
<dbReference type="PROSITE" id="PS51900">
    <property type="entry name" value="CB"/>
    <property type="match status" value="1"/>
</dbReference>
<dbReference type="SUPFAM" id="SSF56349">
    <property type="entry name" value="DNA breaking-rejoining enzymes"/>
    <property type="match status" value="1"/>
</dbReference>
<feature type="domain" description="Tyr recombinase" evidence="7">
    <location>
        <begin position="163"/>
        <end position="371"/>
    </location>
</feature>
<dbReference type="OrthoDB" id="5513193at2"/>
<organism evidence="9 10">
    <name type="scientific">Aliiroseovarius halocynthiae</name>
    <dbReference type="NCBI Taxonomy" id="985055"/>
    <lineage>
        <taxon>Bacteria</taxon>
        <taxon>Pseudomonadati</taxon>
        <taxon>Pseudomonadota</taxon>
        <taxon>Alphaproteobacteria</taxon>
        <taxon>Rhodobacterales</taxon>
        <taxon>Paracoccaceae</taxon>
        <taxon>Aliiroseovarius</taxon>
    </lineage>
</organism>
<dbReference type="Proteomes" id="UP000315816">
    <property type="component" value="Unassembled WGS sequence"/>
</dbReference>
<name>A0A545SKU7_9RHOB</name>
<dbReference type="SUPFAM" id="SSF47823">
    <property type="entry name" value="lambda integrase-like, N-terminal domain"/>
    <property type="match status" value="1"/>
</dbReference>
<dbReference type="GO" id="GO:0015074">
    <property type="term" value="P:DNA integration"/>
    <property type="evidence" value="ECO:0007669"/>
    <property type="project" value="UniProtKB-KW"/>
</dbReference>
<keyword evidence="3 5" id="KW-0238">DNA-binding</keyword>
<feature type="compositionally biased region" description="Basic and acidic residues" evidence="6">
    <location>
        <begin position="25"/>
        <end position="35"/>
    </location>
</feature>